<comment type="caution">
    <text evidence="3">The sequence shown here is derived from an EMBL/GenBank/DDBJ whole genome shotgun (WGS) entry which is preliminary data.</text>
</comment>
<keyword evidence="4" id="KW-1185">Reference proteome</keyword>
<accession>A0A9P7BFG4</accession>
<evidence type="ECO:0008006" key="5">
    <source>
        <dbReference type="Google" id="ProtNLM"/>
    </source>
</evidence>
<dbReference type="Proteomes" id="UP000697127">
    <property type="component" value="Unassembled WGS sequence"/>
</dbReference>
<dbReference type="GO" id="GO:0030687">
    <property type="term" value="C:preribosome, large subunit precursor"/>
    <property type="evidence" value="ECO:0007669"/>
    <property type="project" value="TreeGrafter"/>
</dbReference>
<reference evidence="3" key="1">
    <citation type="submission" date="2020-11" db="EMBL/GenBank/DDBJ databases">
        <title>Kefir isolates.</title>
        <authorList>
            <person name="Marcisauskas S."/>
            <person name="Kim Y."/>
            <person name="Blasche S."/>
        </authorList>
    </citation>
    <scope>NUCLEOTIDE SEQUENCE</scope>
    <source>
        <strain evidence="3">Olga-1</strain>
    </source>
</reference>
<dbReference type="GO" id="GO:0000460">
    <property type="term" value="P:maturation of 5.8S rRNA"/>
    <property type="evidence" value="ECO:0007669"/>
    <property type="project" value="TreeGrafter"/>
</dbReference>
<dbReference type="PANTHER" id="PTHR13245:SF14">
    <property type="entry name" value="RRP15-LIKE PROTEIN"/>
    <property type="match status" value="1"/>
</dbReference>
<dbReference type="Pfam" id="PF07890">
    <property type="entry name" value="Rrp15p"/>
    <property type="match status" value="1"/>
</dbReference>
<organism evidence="3 4">
    <name type="scientific">Pichia californica</name>
    <dbReference type="NCBI Taxonomy" id="460514"/>
    <lineage>
        <taxon>Eukaryota</taxon>
        <taxon>Fungi</taxon>
        <taxon>Dikarya</taxon>
        <taxon>Ascomycota</taxon>
        <taxon>Saccharomycotina</taxon>
        <taxon>Pichiomycetes</taxon>
        <taxon>Pichiales</taxon>
        <taxon>Pichiaceae</taxon>
        <taxon>Pichia</taxon>
    </lineage>
</organism>
<comment type="similarity">
    <text evidence="1">Belongs to the RRP15 family.</text>
</comment>
<dbReference type="EMBL" id="PUHW01000184">
    <property type="protein sequence ID" value="KAG0688085.1"/>
    <property type="molecule type" value="Genomic_DNA"/>
</dbReference>
<feature type="compositionally biased region" description="Acidic residues" evidence="2">
    <location>
        <begin position="52"/>
        <end position="86"/>
    </location>
</feature>
<feature type="compositionally biased region" description="Basic residues" evidence="2">
    <location>
        <begin position="14"/>
        <end position="26"/>
    </location>
</feature>
<evidence type="ECO:0000256" key="1">
    <source>
        <dbReference type="ARBA" id="ARBA00007462"/>
    </source>
</evidence>
<dbReference type="InterPro" id="IPR012459">
    <property type="entry name" value="Rrp15"/>
</dbReference>
<sequence>MASKNRAPKEASKKKMSLSISKKRVRAGKEDNKEDVKVSVAEKEASSASAFSEEEEEDKEVEETNNDESESSSSEEEEEEESDDDIPVPQKKQKKSKNQDTESFSNAMNALLDTHLKAYDRKDPILIRSKKELKKFDEEKLEQKAKRLLLNEKKKKLTANRNRDLLPKDDANARQILQHEKQLKKTAQRGVIKLFNAILMTQTSTQLDMNNETGYLGLNKKKELVNEISKEKFLDLVQQVGKK</sequence>
<name>A0A9P7BFG4_9ASCO</name>
<evidence type="ECO:0000256" key="2">
    <source>
        <dbReference type="SAM" id="MobiDB-lite"/>
    </source>
</evidence>
<feature type="region of interest" description="Disordered" evidence="2">
    <location>
        <begin position="1"/>
        <end position="103"/>
    </location>
</feature>
<proteinExistence type="inferred from homology"/>
<evidence type="ECO:0000313" key="4">
    <source>
        <dbReference type="Proteomes" id="UP000697127"/>
    </source>
</evidence>
<feature type="compositionally biased region" description="Basic and acidic residues" evidence="2">
    <location>
        <begin position="27"/>
        <end position="45"/>
    </location>
</feature>
<evidence type="ECO:0000313" key="3">
    <source>
        <dbReference type="EMBL" id="KAG0688085.1"/>
    </source>
</evidence>
<dbReference type="AlphaFoldDB" id="A0A9P7BFG4"/>
<gene>
    <name evidence="3" type="ORF">C6P40_001422</name>
</gene>
<dbReference type="GO" id="GO:0000470">
    <property type="term" value="P:maturation of LSU-rRNA"/>
    <property type="evidence" value="ECO:0007669"/>
    <property type="project" value="TreeGrafter"/>
</dbReference>
<dbReference type="PANTHER" id="PTHR13245">
    <property type="entry name" value="RRP15-LIKE PROTEIN"/>
    <property type="match status" value="1"/>
</dbReference>
<protein>
    <recommendedName>
        <fullName evidence="5">Rrp15p-domain-containing protein</fullName>
    </recommendedName>
</protein>
<dbReference type="OrthoDB" id="20949at2759"/>